<dbReference type="PANTHER" id="PTHR40695:SF1">
    <property type="entry name" value="4-PHOSPHOPANTOATE--BETA-ALANINE LIGASE"/>
    <property type="match status" value="1"/>
</dbReference>
<feature type="binding site" evidence="5">
    <location>
        <begin position="200"/>
        <end position="201"/>
    </location>
    <ligand>
        <name>ATP</name>
        <dbReference type="ChEBI" id="CHEBI:30616"/>
    </ligand>
</feature>
<accession>A0A7J3SLR7</accession>
<dbReference type="GO" id="GO:0005524">
    <property type="term" value="F:ATP binding"/>
    <property type="evidence" value="ECO:0007669"/>
    <property type="project" value="UniProtKB-KW"/>
</dbReference>
<dbReference type="Pfam" id="PF02006">
    <property type="entry name" value="PPS_PS"/>
    <property type="match status" value="1"/>
</dbReference>
<name>A0A7J3SLR7_9CREN</name>
<keyword evidence="2 5" id="KW-0547">Nucleotide-binding</keyword>
<dbReference type="Gene3D" id="3.40.50.12640">
    <property type="entry name" value="Phosphopantoate/pantothenate synthetase"/>
    <property type="match status" value="1"/>
</dbReference>
<evidence type="ECO:0000256" key="2">
    <source>
        <dbReference type="ARBA" id="ARBA00022741"/>
    </source>
</evidence>
<dbReference type="NCBIfam" id="NF010324">
    <property type="entry name" value="PRK13761.1"/>
    <property type="match status" value="1"/>
</dbReference>
<dbReference type="GO" id="GO:0015937">
    <property type="term" value="P:coenzyme A biosynthetic process"/>
    <property type="evidence" value="ECO:0007669"/>
    <property type="project" value="UniProtKB-UniRule"/>
</dbReference>
<comment type="similarity">
    <text evidence="5">Belongs to the archaeal phosphopantothenate synthetase family.</text>
</comment>
<keyword evidence="3 5" id="KW-0067">ATP-binding</keyword>
<evidence type="ECO:0000256" key="3">
    <source>
        <dbReference type="ARBA" id="ARBA00022840"/>
    </source>
</evidence>
<feature type="binding site" evidence="5">
    <location>
        <position position="19"/>
    </location>
    <ligand>
        <name>ATP</name>
        <dbReference type="ChEBI" id="CHEBI:30616"/>
    </ligand>
</feature>
<dbReference type="UniPathway" id="UPA00241"/>
<feature type="binding site" evidence="5">
    <location>
        <begin position="188"/>
        <end position="189"/>
    </location>
    <ligand>
        <name>ATP</name>
        <dbReference type="ChEBI" id="CHEBI:30616"/>
    </ligand>
</feature>
<proteinExistence type="inferred from homology"/>
<evidence type="ECO:0000256" key="4">
    <source>
        <dbReference type="ARBA" id="ARBA00022993"/>
    </source>
</evidence>
<reference evidence="6" key="1">
    <citation type="journal article" date="2020" name="mSystems">
        <title>Genome- and Community-Level Interaction Insights into Carbon Utilization and Element Cycling Functions of Hydrothermarchaeota in Hydrothermal Sediment.</title>
        <authorList>
            <person name="Zhou Z."/>
            <person name="Liu Y."/>
            <person name="Xu W."/>
            <person name="Pan J."/>
            <person name="Luo Z.H."/>
            <person name="Li M."/>
        </authorList>
    </citation>
    <scope>NUCLEOTIDE SEQUENCE [LARGE SCALE GENOMIC DNA]</scope>
    <source>
        <strain evidence="6">SpSt-885</strain>
    </source>
</reference>
<dbReference type="AlphaFoldDB" id="A0A7J3SLR7"/>
<dbReference type="InterPro" id="IPR002855">
    <property type="entry name" value="PPS/PS"/>
</dbReference>
<keyword evidence="1 5" id="KW-0436">Ligase</keyword>
<dbReference type="GO" id="GO:0016881">
    <property type="term" value="F:acid-amino acid ligase activity"/>
    <property type="evidence" value="ECO:0007669"/>
    <property type="project" value="UniProtKB-UniRule"/>
</dbReference>
<organism evidence="6">
    <name type="scientific">Fervidicoccus fontis</name>
    <dbReference type="NCBI Taxonomy" id="683846"/>
    <lineage>
        <taxon>Archaea</taxon>
        <taxon>Thermoproteota</taxon>
        <taxon>Thermoprotei</taxon>
        <taxon>Fervidicoccales</taxon>
        <taxon>Fervidicoccaceae</taxon>
        <taxon>Fervidicoccus</taxon>
    </lineage>
</organism>
<dbReference type="EC" id="6.3.2.36" evidence="5"/>
<keyword evidence="4 5" id="KW-0173">Coenzyme A biosynthesis</keyword>
<dbReference type="HAMAP" id="MF_02224">
    <property type="entry name" value="PPS"/>
    <property type="match status" value="1"/>
</dbReference>
<evidence type="ECO:0000256" key="5">
    <source>
        <dbReference type="HAMAP-Rule" id="MF_02224"/>
    </source>
</evidence>
<gene>
    <name evidence="6" type="ORF">ENW83_03380</name>
</gene>
<feature type="binding site" evidence="5">
    <location>
        <position position="41"/>
    </location>
    <ligand>
        <name>ATP</name>
        <dbReference type="ChEBI" id="CHEBI:30616"/>
    </ligand>
</feature>
<comment type="pathway">
    <text evidence="5">Cofactor biosynthesis; coenzyme A biosynthesis.</text>
</comment>
<comment type="function">
    <text evidence="5">Catalyzes the condensation of (R)-4-phosphopantoate and beta-alanine to 4'-phosphopantothenate in the CoA biosynthesis pathway.</text>
</comment>
<dbReference type="InterPro" id="IPR038138">
    <property type="entry name" value="PPS/PS_sf"/>
</dbReference>
<dbReference type="PANTHER" id="PTHR40695">
    <property type="entry name" value="4-PHOSPHOPANTOATE--BETA-ALANINE LIGASE"/>
    <property type="match status" value="1"/>
</dbReference>
<feature type="binding site" evidence="5">
    <location>
        <begin position="182"/>
        <end position="184"/>
    </location>
    <ligand>
        <name>ATP</name>
        <dbReference type="ChEBI" id="CHEBI:30616"/>
    </ligand>
</feature>
<evidence type="ECO:0000313" key="6">
    <source>
        <dbReference type="EMBL" id="HGZ60232.1"/>
    </source>
</evidence>
<dbReference type="EMBL" id="DTLS01000092">
    <property type="protein sequence ID" value="HGZ60232.1"/>
    <property type="molecule type" value="Genomic_DNA"/>
</dbReference>
<dbReference type="NCBIfam" id="NF041123">
    <property type="entry name" value="phpantohe_syn_Arch"/>
    <property type="match status" value="1"/>
</dbReference>
<protein>
    <recommendedName>
        <fullName evidence="5">4-phosphopantoate--beta-alanine ligase</fullName>
        <ecNumber evidence="5">6.3.2.36</ecNumber>
    </recommendedName>
    <alternativeName>
        <fullName evidence="5">Phosphopantothenate synthetase</fullName>
        <shortName evidence="5">PPS</shortName>
    </alternativeName>
</protein>
<evidence type="ECO:0000256" key="1">
    <source>
        <dbReference type="ARBA" id="ARBA00022598"/>
    </source>
</evidence>
<dbReference type="PIRSF" id="PIRSF004853">
    <property type="entry name" value="UCP004853"/>
    <property type="match status" value="1"/>
</dbReference>
<sequence length="261" mass="28991">MTEISIPKSHPRYRSLIERDLLVKGFEEGIVVPQGLIAHGRGEAFDYIIGERTLPEAARAAEVAVAMMLLAKHPVISVNGNAAALVPQHIVALSKETGAKIEVNLFYRTEARVRKIADHLKKHGATEVLGEKFIEGVPGLESERRKVDPEGIYKADLVLVMLEDGDRTEFLKKMGKTVIAIDLNPFSRTARMADVTIMDNITRALPLMVELAKTLKTKESNSLKELASGYNNQTKLAEYIDCIQKRLKEEADKLRSTGSMR</sequence>
<comment type="catalytic activity">
    <reaction evidence="5">
        <text>(R)-4-phosphopantoate + beta-alanine + ATP = (R)-4'-phosphopantothenate + AMP + diphosphate + H(+)</text>
        <dbReference type="Rhea" id="RHEA:27930"/>
        <dbReference type="ChEBI" id="CHEBI:10986"/>
        <dbReference type="ChEBI" id="CHEBI:15378"/>
        <dbReference type="ChEBI" id="CHEBI:30616"/>
        <dbReference type="ChEBI" id="CHEBI:33019"/>
        <dbReference type="ChEBI" id="CHEBI:57966"/>
        <dbReference type="ChEBI" id="CHEBI:61294"/>
        <dbReference type="ChEBI" id="CHEBI:456215"/>
        <dbReference type="EC" id="6.3.2.36"/>
    </reaction>
</comment>
<comment type="subunit">
    <text evidence="5">Homodimer.</text>
</comment>
<comment type="caution">
    <text evidence="6">The sequence shown here is derived from an EMBL/GenBank/DDBJ whole genome shotgun (WGS) entry which is preliminary data.</text>
</comment>